<dbReference type="SUPFAM" id="SSF53335">
    <property type="entry name" value="S-adenosyl-L-methionine-dependent methyltransferases"/>
    <property type="match status" value="1"/>
</dbReference>
<reference evidence="1" key="1">
    <citation type="submission" date="2018-05" db="EMBL/GenBank/DDBJ databases">
        <authorList>
            <person name="Lanie J.A."/>
            <person name="Ng W.-L."/>
            <person name="Kazmierczak K.M."/>
            <person name="Andrzejewski T.M."/>
            <person name="Davidsen T.M."/>
            <person name="Wayne K.J."/>
            <person name="Tettelin H."/>
            <person name="Glass J.I."/>
            <person name="Rusch D."/>
            <person name="Podicherti R."/>
            <person name="Tsui H.-C.T."/>
            <person name="Winkler M.E."/>
        </authorList>
    </citation>
    <scope>NUCLEOTIDE SEQUENCE</scope>
</reference>
<accession>A0A381NYS6</accession>
<organism evidence="1">
    <name type="scientific">marine metagenome</name>
    <dbReference type="NCBI Taxonomy" id="408172"/>
    <lineage>
        <taxon>unclassified sequences</taxon>
        <taxon>metagenomes</taxon>
        <taxon>ecological metagenomes</taxon>
    </lineage>
</organism>
<dbReference type="InterPro" id="IPR029063">
    <property type="entry name" value="SAM-dependent_MTases_sf"/>
</dbReference>
<name>A0A381NYS6_9ZZZZ</name>
<dbReference type="Pfam" id="PF13578">
    <property type="entry name" value="Methyltransf_24"/>
    <property type="match status" value="1"/>
</dbReference>
<gene>
    <name evidence="1" type="ORF">METZ01_LOCUS11912</name>
</gene>
<dbReference type="AlphaFoldDB" id="A0A381NYS6"/>
<evidence type="ECO:0008006" key="2">
    <source>
        <dbReference type="Google" id="ProtNLM"/>
    </source>
</evidence>
<proteinExistence type="predicted"/>
<dbReference type="Gene3D" id="3.40.50.150">
    <property type="entry name" value="Vaccinia Virus protein VP39"/>
    <property type="match status" value="1"/>
</dbReference>
<evidence type="ECO:0000313" key="1">
    <source>
        <dbReference type="EMBL" id="SUZ59058.1"/>
    </source>
</evidence>
<protein>
    <recommendedName>
        <fullName evidence="2">Methyltransferase domain-containing protein</fullName>
    </recommendedName>
</protein>
<sequence length="279" mass="32205">MKNTSRLFARSLDFLRAIFRKCSRGKYGYAPLCETPLAQPSEYYRLWHEAKSRTYPSVDRYEQDCEAAIEPDWFHQLALLTQVVIKRSELCYQHGRLLYSTLVRYIRTQGRDHLTVVDTGTARGFSALCLAKALHDMGATGKVVTFDVLPHDVKIFWNCVRDADGPRTRESLLKDYSGLIKRYLIFQRGDTYQELAKMSFPRVNFAFLDSVHSYDHVMAEFSSIRDLQKTGDIILFDDYTLGVYPGVVRAADEICLTHGYLKNVVTANTQRRYLVAEKR</sequence>
<dbReference type="EMBL" id="UINC01000660">
    <property type="protein sequence ID" value="SUZ59058.1"/>
    <property type="molecule type" value="Genomic_DNA"/>
</dbReference>